<protein>
    <submittedName>
        <fullName evidence="1">Uncharacterized protein</fullName>
    </submittedName>
</protein>
<proteinExistence type="predicted"/>
<reference evidence="1 2" key="1">
    <citation type="submission" date="2024-01" db="EMBL/GenBank/DDBJ databases">
        <title>The genomes of 5 underutilized Papilionoideae crops provide insights into root nodulation and disease resistanc.</title>
        <authorList>
            <person name="Jiang F."/>
        </authorList>
    </citation>
    <scope>NUCLEOTIDE SEQUENCE [LARGE SCALE GENOMIC DNA]</scope>
    <source>
        <strain evidence="1">LVBAO_FW01</strain>
        <tissue evidence="1">Leaves</tissue>
    </source>
</reference>
<evidence type="ECO:0000313" key="1">
    <source>
        <dbReference type="EMBL" id="KAK7361200.1"/>
    </source>
</evidence>
<dbReference type="EMBL" id="JAYMYQ010000001">
    <property type="protein sequence ID" value="KAK7361200.1"/>
    <property type="molecule type" value="Genomic_DNA"/>
</dbReference>
<organism evidence="1 2">
    <name type="scientific">Canavalia gladiata</name>
    <name type="common">Sword bean</name>
    <name type="synonym">Dolichos gladiatus</name>
    <dbReference type="NCBI Taxonomy" id="3824"/>
    <lineage>
        <taxon>Eukaryota</taxon>
        <taxon>Viridiplantae</taxon>
        <taxon>Streptophyta</taxon>
        <taxon>Embryophyta</taxon>
        <taxon>Tracheophyta</taxon>
        <taxon>Spermatophyta</taxon>
        <taxon>Magnoliopsida</taxon>
        <taxon>eudicotyledons</taxon>
        <taxon>Gunneridae</taxon>
        <taxon>Pentapetalae</taxon>
        <taxon>rosids</taxon>
        <taxon>fabids</taxon>
        <taxon>Fabales</taxon>
        <taxon>Fabaceae</taxon>
        <taxon>Papilionoideae</taxon>
        <taxon>50 kb inversion clade</taxon>
        <taxon>NPAAA clade</taxon>
        <taxon>indigoferoid/millettioid clade</taxon>
        <taxon>Phaseoleae</taxon>
        <taxon>Canavalia</taxon>
    </lineage>
</organism>
<keyword evidence="2" id="KW-1185">Reference proteome</keyword>
<dbReference type="Proteomes" id="UP001367508">
    <property type="component" value="Unassembled WGS sequence"/>
</dbReference>
<sequence length="148" mass="16676">MTWIGTCCSLGAKGPLFVAQSVLTIDKTVSASDPSRKSTHYVTYYICVAPSFFSFLVCDYADYDIVLIYSNWTDLVFYYKNSKPDLLAKFDGFTTIIPAVPSYCINSYSARASSGLVLSHCYYHVSRNTFCDQESTQFKTSLPYTEFL</sequence>
<comment type="caution">
    <text evidence="1">The sequence shown here is derived from an EMBL/GenBank/DDBJ whole genome shotgun (WGS) entry which is preliminary data.</text>
</comment>
<accession>A0AAN9MUE8</accession>
<evidence type="ECO:0000313" key="2">
    <source>
        <dbReference type="Proteomes" id="UP001367508"/>
    </source>
</evidence>
<dbReference type="AlphaFoldDB" id="A0AAN9MUE8"/>
<gene>
    <name evidence="1" type="ORF">VNO77_03247</name>
</gene>
<name>A0AAN9MUE8_CANGL</name>